<organism evidence="5 6">
    <name type="scientific">Trema orientale</name>
    <name type="common">Charcoal tree</name>
    <name type="synonym">Celtis orientalis</name>
    <dbReference type="NCBI Taxonomy" id="63057"/>
    <lineage>
        <taxon>Eukaryota</taxon>
        <taxon>Viridiplantae</taxon>
        <taxon>Streptophyta</taxon>
        <taxon>Embryophyta</taxon>
        <taxon>Tracheophyta</taxon>
        <taxon>Spermatophyta</taxon>
        <taxon>Magnoliopsida</taxon>
        <taxon>eudicotyledons</taxon>
        <taxon>Gunneridae</taxon>
        <taxon>Pentapetalae</taxon>
        <taxon>rosids</taxon>
        <taxon>fabids</taxon>
        <taxon>Rosales</taxon>
        <taxon>Cannabaceae</taxon>
        <taxon>Trema</taxon>
    </lineage>
</organism>
<evidence type="ECO:0000256" key="1">
    <source>
        <dbReference type="ARBA" id="ARBA00022729"/>
    </source>
</evidence>
<evidence type="ECO:0000256" key="3">
    <source>
        <dbReference type="SAM" id="SignalP"/>
    </source>
</evidence>
<proteinExistence type="predicted"/>
<dbReference type="InterPro" id="IPR003137">
    <property type="entry name" value="PA_domain"/>
</dbReference>
<dbReference type="PANTHER" id="PTHR22702:SF4">
    <property type="entry name" value="VACUOLAR-SORTING RECEPTOR 6-LIKE"/>
    <property type="match status" value="1"/>
</dbReference>
<dbReference type="Gene3D" id="3.50.30.30">
    <property type="match status" value="1"/>
</dbReference>
<keyword evidence="1 3" id="KW-0732">Signal</keyword>
<dbReference type="InParanoid" id="A0A2P5EFJ8"/>
<evidence type="ECO:0000256" key="2">
    <source>
        <dbReference type="ARBA" id="ARBA00023180"/>
    </source>
</evidence>
<evidence type="ECO:0000259" key="4">
    <source>
        <dbReference type="Pfam" id="PF02225"/>
    </source>
</evidence>
<dbReference type="EMBL" id="JXTC01000164">
    <property type="protein sequence ID" value="PON84320.1"/>
    <property type="molecule type" value="Genomic_DNA"/>
</dbReference>
<dbReference type="STRING" id="63057.A0A2P5EFJ8"/>
<protein>
    <submittedName>
        <fullName evidence="5">PA domain containing protein</fullName>
    </submittedName>
</protein>
<reference evidence="6" key="1">
    <citation type="submission" date="2016-06" db="EMBL/GenBank/DDBJ databases">
        <title>Parallel loss of symbiosis genes in relatives of nitrogen-fixing non-legume Parasponia.</title>
        <authorList>
            <person name="Van Velzen R."/>
            <person name="Holmer R."/>
            <person name="Bu F."/>
            <person name="Rutten L."/>
            <person name="Van Zeijl A."/>
            <person name="Liu W."/>
            <person name="Santuari L."/>
            <person name="Cao Q."/>
            <person name="Sharma T."/>
            <person name="Shen D."/>
            <person name="Roswanjaya Y."/>
            <person name="Wardhani T."/>
            <person name="Kalhor M.S."/>
            <person name="Jansen J."/>
            <person name="Van den Hoogen J."/>
            <person name="Gungor B."/>
            <person name="Hartog M."/>
            <person name="Hontelez J."/>
            <person name="Verver J."/>
            <person name="Yang W.-C."/>
            <person name="Schijlen E."/>
            <person name="Repin R."/>
            <person name="Schilthuizen M."/>
            <person name="Schranz E."/>
            <person name="Heidstra R."/>
            <person name="Miyata K."/>
            <person name="Fedorova E."/>
            <person name="Kohlen W."/>
            <person name="Bisseling T."/>
            <person name="Smit S."/>
            <person name="Geurts R."/>
        </authorList>
    </citation>
    <scope>NUCLEOTIDE SEQUENCE [LARGE SCALE GENOMIC DNA]</scope>
    <source>
        <strain evidence="6">cv. RG33-2</strain>
    </source>
</reference>
<comment type="caution">
    <text evidence="5">The sequence shown here is derived from an EMBL/GenBank/DDBJ whole genome shotgun (WGS) entry which is preliminary data.</text>
</comment>
<dbReference type="InterPro" id="IPR046450">
    <property type="entry name" value="PA_dom_sf"/>
</dbReference>
<name>A0A2P5EFJ8_TREOI</name>
<dbReference type="Pfam" id="PF02225">
    <property type="entry name" value="PA"/>
    <property type="match status" value="1"/>
</dbReference>
<dbReference type="Proteomes" id="UP000237000">
    <property type="component" value="Unassembled WGS sequence"/>
</dbReference>
<accession>A0A2P5EFJ8</accession>
<dbReference type="AlphaFoldDB" id="A0A2P5EFJ8"/>
<feature type="chain" id="PRO_5015192022" evidence="3">
    <location>
        <begin position="25"/>
        <end position="195"/>
    </location>
</feature>
<gene>
    <name evidence="5" type="ORF">TorRG33x02_198850</name>
</gene>
<sequence length="195" mass="21741">MAPFTELAALFLVLAVLKNQQVLKVQFAVLTNSISVVSPLSLSSKHDAAIGILESKKIMKVSLWVLLFTRPKVLMDVSPLRVTKPFNSTIVLLDCGACFLGLKIWNAQQAGAAAVIVADEFVEPLIAMESPHDSELDVYKKKVQIPPALIAKYFGDSLKNAMKNNRENVVVKLEWQRLMPRLLERVKHNIDDESF</sequence>
<keyword evidence="2" id="KW-0325">Glycoprotein</keyword>
<keyword evidence="6" id="KW-1185">Reference proteome</keyword>
<evidence type="ECO:0000313" key="6">
    <source>
        <dbReference type="Proteomes" id="UP000237000"/>
    </source>
</evidence>
<dbReference type="PANTHER" id="PTHR22702">
    <property type="entry name" value="PROTEASE-ASSOCIATED DOMAIN-CONTAINING PROTEIN"/>
    <property type="match status" value="1"/>
</dbReference>
<feature type="signal peptide" evidence="3">
    <location>
        <begin position="1"/>
        <end position="24"/>
    </location>
</feature>
<feature type="domain" description="PA" evidence="4">
    <location>
        <begin position="87"/>
        <end position="158"/>
    </location>
</feature>
<evidence type="ECO:0000313" key="5">
    <source>
        <dbReference type="EMBL" id="PON84320.1"/>
    </source>
</evidence>
<dbReference type="SUPFAM" id="SSF52025">
    <property type="entry name" value="PA domain"/>
    <property type="match status" value="1"/>
</dbReference>